<dbReference type="InterPro" id="IPR018580">
    <property type="entry name" value="Uncharacterised_YfhO"/>
</dbReference>
<protein>
    <recommendedName>
        <fullName evidence="4">Membrane protein 6-pyruvoyl-tetrahydropterin synthase-related domain-containing protein</fullName>
    </recommendedName>
</protein>
<feature type="transmembrane region" description="Helical" evidence="1">
    <location>
        <begin position="230"/>
        <end position="249"/>
    </location>
</feature>
<organism evidence="2 3">
    <name type="scientific">candidate division WWE3 bacterium RBG_16_37_10</name>
    <dbReference type="NCBI Taxonomy" id="1802610"/>
    <lineage>
        <taxon>Bacteria</taxon>
        <taxon>Katanobacteria</taxon>
    </lineage>
</organism>
<reference evidence="2 3" key="1">
    <citation type="journal article" date="2016" name="Nat. Commun.">
        <title>Thousands of microbial genomes shed light on interconnected biogeochemical processes in an aquifer system.</title>
        <authorList>
            <person name="Anantharaman K."/>
            <person name="Brown C.T."/>
            <person name="Hug L.A."/>
            <person name="Sharon I."/>
            <person name="Castelle C.J."/>
            <person name="Probst A.J."/>
            <person name="Thomas B.C."/>
            <person name="Singh A."/>
            <person name="Wilkins M.J."/>
            <person name="Karaoz U."/>
            <person name="Brodie E.L."/>
            <person name="Williams K.H."/>
            <person name="Hubbard S.S."/>
            <person name="Banfield J.F."/>
        </authorList>
    </citation>
    <scope>NUCLEOTIDE SEQUENCE [LARGE SCALE GENOMIC DNA]</scope>
</reference>
<evidence type="ECO:0000313" key="2">
    <source>
        <dbReference type="EMBL" id="OGC49323.1"/>
    </source>
</evidence>
<name>A0A1F4UYN0_UNCKA</name>
<feature type="transmembrane region" description="Helical" evidence="1">
    <location>
        <begin position="6"/>
        <end position="26"/>
    </location>
</feature>
<feature type="transmembrane region" description="Helical" evidence="1">
    <location>
        <begin position="395"/>
        <end position="416"/>
    </location>
</feature>
<gene>
    <name evidence="2" type="ORF">A2W32_03070</name>
</gene>
<feature type="transmembrane region" description="Helical" evidence="1">
    <location>
        <begin position="455"/>
        <end position="478"/>
    </location>
</feature>
<feature type="transmembrane region" description="Helical" evidence="1">
    <location>
        <begin position="38"/>
        <end position="57"/>
    </location>
</feature>
<feature type="transmembrane region" description="Helical" evidence="1">
    <location>
        <begin position="428"/>
        <end position="448"/>
    </location>
</feature>
<dbReference type="Pfam" id="PF09586">
    <property type="entry name" value="YfhO"/>
    <property type="match status" value="1"/>
</dbReference>
<evidence type="ECO:0000313" key="3">
    <source>
        <dbReference type="Proteomes" id="UP000177371"/>
    </source>
</evidence>
<accession>A0A1F4UYN0</accession>
<feature type="transmembrane region" description="Helical" evidence="1">
    <location>
        <begin position="157"/>
        <end position="175"/>
    </location>
</feature>
<evidence type="ECO:0000256" key="1">
    <source>
        <dbReference type="SAM" id="Phobius"/>
    </source>
</evidence>
<feature type="transmembrane region" description="Helical" evidence="1">
    <location>
        <begin position="133"/>
        <end position="150"/>
    </location>
</feature>
<dbReference type="EMBL" id="MEUT01000052">
    <property type="protein sequence ID" value="OGC49323.1"/>
    <property type="molecule type" value="Genomic_DNA"/>
</dbReference>
<feature type="transmembrane region" description="Helical" evidence="1">
    <location>
        <begin position="329"/>
        <end position="351"/>
    </location>
</feature>
<feature type="transmembrane region" description="Helical" evidence="1">
    <location>
        <begin position="105"/>
        <end position="127"/>
    </location>
</feature>
<keyword evidence="1" id="KW-0812">Transmembrane</keyword>
<feature type="transmembrane region" description="Helical" evidence="1">
    <location>
        <begin position="363"/>
        <end position="383"/>
    </location>
</feature>
<dbReference type="Proteomes" id="UP000177371">
    <property type="component" value="Unassembled WGS sequence"/>
</dbReference>
<comment type="caution">
    <text evidence="2">The sequence shown here is derived from an EMBL/GenBank/DDBJ whole genome shotgun (WGS) entry which is preliminary data.</text>
</comment>
<keyword evidence="1" id="KW-0472">Membrane</keyword>
<proteinExistence type="predicted"/>
<feature type="transmembrane region" description="Helical" evidence="1">
    <location>
        <begin position="187"/>
        <end position="218"/>
    </location>
</feature>
<evidence type="ECO:0008006" key="4">
    <source>
        <dbReference type="Google" id="ProtNLM"/>
    </source>
</evidence>
<feature type="transmembrane region" description="Helical" evidence="1">
    <location>
        <begin position="726"/>
        <end position="751"/>
    </location>
</feature>
<feature type="transmembrane region" description="Helical" evidence="1">
    <location>
        <begin position="299"/>
        <end position="317"/>
    </location>
</feature>
<keyword evidence="1" id="KW-1133">Transmembrane helix</keyword>
<dbReference type="AlphaFoldDB" id="A0A1F4UYN0"/>
<sequence length="764" mass="87993">MPRKLIPYATIIAFICLVYIRNILPVKGFQTFIFGDSAIYALQVTGLAQNFSTIFGYKDNFLFWNPSYLSVGIPTASVIDFGVFYPINIFIAFIAFLIKNPFITFNLYTLSIFAHLVFGSIFVYKILADFWKLNPKIALMGAFIWSFNGYNTEFMSASAIFLAASYLPACFYFTLKMLELNKIKYFLIYNLLLAFSFLTGYVIVPIIIFLFCSFYYYFSQSVISKKVKTVKLLVGLFLITLPLIAPLYFSTYINFPYSLRSLNLDLESFLFNSAKITNLKESVFPTNTPFNDLSKTNQVFLYFSLTGILMLLLNRSYRNIFSERRNKLLLLLGIVGLLISIGKYGFISYLLYYIPGIGLFRRLSVFSLVPLFTYSLLIPQILRNIYELKNSKFTFIFKVILIVSVFMFVITSYLYFTRQPLEIELSSFYTSFIIGFAVLVFVAVSYKLKRLNNNYLLYGLIFAVFVEAFINISSKAFINSKISPKDMFIPNSLMTSLMNMVQEGERVNVLHTHYNYSTSHLNLDQTAGYVSLASLYGGKINEYLESADSENRNLNDLLGVKYVINKAGKANSNLKMIEKVDSSEFYEFNYLDLEWEKGKPQDVYALYYRETNLLRLYVASRVEKSDQSAQLLDKIRSSKENTAVFIDEEVPADITSSAEVNIQEIKRNYLRAEVNSGGKVFLANSTGYYPGWKVKINGEWRNPIQTNWFMQGVFLGSGNNVVEFYYIPYGIILGLIYILIALVIWILIFALRIRLYAFTKKKFY</sequence>
<dbReference type="STRING" id="1802610.A2W32_03070"/>
<feature type="transmembrane region" description="Helical" evidence="1">
    <location>
        <begin position="77"/>
        <end position="98"/>
    </location>
</feature>